<feature type="compositionally biased region" description="Low complexity" evidence="1">
    <location>
        <begin position="301"/>
        <end position="314"/>
    </location>
</feature>
<evidence type="ECO:0000256" key="1">
    <source>
        <dbReference type="SAM" id="MobiDB-lite"/>
    </source>
</evidence>
<evidence type="ECO:0000313" key="2">
    <source>
        <dbReference type="EMBL" id="RPB00933.1"/>
    </source>
</evidence>
<dbReference type="Proteomes" id="UP000276215">
    <property type="component" value="Unassembled WGS sequence"/>
</dbReference>
<reference evidence="2 3" key="1">
    <citation type="journal article" date="2018" name="Nat. Ecol. Evol.">
        <title>Pezizomycetes genomes reveal the molecular basis of ectomycorrhizal truffle lifestyle.</title>
        <authorList>
            <person name="Murat C."/>
            <person name="Payen T."/>
            <person name="Noel B."/>
            <person name="Kuo A."/>
            <person name="Morin E."/>
            <person name="Chen J."/>
            <person name="Kohler A."/>
            <person name="Krizsan K."/>
            <person name="Balestrini R."/>
            <person name="Da Silva C."/>
            <person name="Montanini B."/>
            <person name="Hainaut M."/>
            <person name="Levati E."/>
            <person name="Barry K.W."/>
            <person name="Belfiori B."/>
            <person name="Cichocki N."/>
            <person name="Clum A."/>
            <person name="Dockter R.B."/>
            <person name="Fauchery L."/>
            <person name="Guy J."/>
            <person name="Iotti M."/>
            <person name="Le Tacon F."/>
            <person name="Lindquist E.A."/>
            <person name="Lipzen A."/>
            <person name="Malagnac F."/>
            <person name="Mello A."/>
            <person name="Molinier V."/>
            <person name="Miyauchi S."/>
            <person name="Poulain J."/>
            <person name="Riccioni C."/>
            <person name="Rubini A."/>
            <person name="Sitrit Y."/>
            <person name="Splivallo R."/>
            <person name="Traeger S."/>
            <person name="Wang M."/>
            <person name="Zifcakova L."/>
            <person name="Wipf D."/>
            <person name="Zambonelli A."/>
            <person name="Paolocci F."/>
            <person name="Nowrousian M."/>
            <person name="Ottonello S."/>
            <person name="Baldrian P."/>
            <person name="Spatafora J.W."/>
            <person name="Henrissat B."/>
            <person name="Nagy L.G."/>
            <person name="Aury J.M."/>
            <person name="Wincker P."/>
            <person name="Grigoriev I.V."/>
            <person name="Bonfante P."/>
            <person name="Martin F.M."/>
        </authorList>
    </citation>
    <scope>NUCLEOTIDE SEQUENCE [LARGE SCALE GENOMIC DNA]</scope>
    <source>
        <strain evidence="2 3">120613-1</strain>
    </source>
</reference>
<feature type="region of interest" description="Disordered" evidence="1">
    <location>
        <begin position="301"/>
        <end position="320"/>
    </location>
</feature>
<gene>
    <name evidence="2" type="ORF">L873DRAFT_1788557</name>
</gene>
<protein>
    <submittedName>
        <fullName evidence="2">Uncharacterized protein</fullName>
    </submittedName>
</protein>
<proteinExistence type="predicted"/>
<name>A0A3N4JRK0_9PEZI</name>
<keyword evidence="3" id="KW-1185">Reference proteome</keyword>
<dbReference type="AlphaFoldDB" id="A0A3N4JRK0"/>
<feature type="region of interest" description="Disordered" evidence="1">
    <location>
        <begin position="175"/>
        <end position="203"/>
    </location>
</feature>
<sequence length="370" mass="41499">MDFLNLMERWNAALEAEPTLGLPVGSILKETLSWCHELDKSTQMTNIATGHHEKYNDIFCKIKDIIPDICLQFYLHQHFCQTGSQINIGVFERHVGAVYSALLSREKVHDDQTGKQFRRWNKQVNDLAMVHRFAHKSVRQIDVYFLCEFKLEVIEKKLEQYMEVLKRFLQNHLKGGNEGLRGETDQQAGPTDEDAPGPEMVHGIPDETLLVAPPTKDFQLYSEPLVPPTRALTPSTEPQLEVHQAHIGMDIGNLDCDGSDLPITSQALENSQNTQAAHVSTNTSAWNNRSMLNSPPALEYPQSSQPFPHSFHPPAGEAEKVSNDFPAYDQLNWGYYNHSQNVVLDGDTATIPWPSVGTWTGSEAPGSDLG</sequence>
<evidence type="ECO:0000313" key="3">
    <source>
        <dbReference type="Proteomes" id="UP000276215"/>
    </source>
</evidence>
<accession>A0A3N4JRK0</accession>
<dbReference type="EMBL" id="ML120376">
    <property type="protein sequence ID" value="RPB00933.1"/>
    <property type="molecule type" value="Genomic_DNA"/>
</dbReference>
<organism evidence="2 3">
    <name type="scientific">Choiromyces venosus 120613-1</name>
    <dbReference type="NCBI Taxonomy" id="1336337"/>
    <lineage>
        <taxon>Eukaryota</taxon>
        <taxon>Fungi</taxon>
        <taxon>Dikarya</taxon>
        <taxon>Ascomycota</taxon>
        <taxon>Pezizomycotina</taxon>
        <taxon>Pezizomycetes</taxon>
        <taxon>Pezizales</taxon>
        <taxon>Tuberaceae</taxon>
        <taxon>Choiromyces</taxon>
    </lineage>
</organism>